<evidence type="ECO:0000256" key="4">
    <source>
        <dbReference type="ARBA" id="ARBA00047422"/>
    </source>
</evidence>
<name>V5YQ48_9BURK</name>
<dbReference type="Pfam" id="PF00145">
    <property type="entry name" value="DNA_methylase"/>
    <property type="match status" value="1"/>
</dbReference>
<dbReference type="InterPro" id="IPR029063">
    <property type="entry name" value="SAM-dependent_MTases_sf"/>
</dbReference>
<keyword evidence="6" id="KW-0614">Plasmid</keyword>
<sequence>MKQLRSVEVRKLGEHRGKPRLWIDGPQAEKGGFLPGVTYTTKVDSERCMLILEAVENGERVVSRKTVREREIPVIDINADGLLGIFVKMGLSAVRIVVQFRRIFVLPVASELRAKERIERLKAKLESNEPLLMGSFSTGVGILDRAAHEGLEQAGIRSRLAFANEISPDYMQHGVQRNPVFDASTVLLTAPMQEVVFDDWTMSQIPKVEGFSIGIPCSGASNAGRTKLKLDHPEAHPEVGHLVVPFLAAVAKTSPCFVVIECVPNWLQSASAAIARSMLRDLGYTVHETVLKAAEWNMLEHRERMCIVAVTQGVEFSFEFVERPEPRSRQLGEIMDNVALDDKCWSAMTYLKDKQERDEAAGKGFKMTVVDSTSVKVPTLNKTLHKRQSTGTFFQHPENGDLLRIPTVREHARCKGVWEDLVEGTTQTFGHEVLGQAVSVPPFVSVFHAIGKALRSFRQALDVTFPSFVRGDLVAA</sequence>
<dbReference type="GO" id="GO:0009307">
    <property type="term" value="P:DNA restriction-modification system"/>
    <property type="evidence" value="ECO:0007669"/>
    <property type="project" value="UniProtKB-KW"/>
</dbReference>
<dbReference type="PROSITE" id="PS51679">
    <property type="entry name" value="SAM_MT_C5"/>
    <property type="match status" value="1"/>
</dbReference>
<reference evidence="6" key="2">
    <citation type="submission" date="2024-06" db="EMBL/GenBank/DDBJ databases">
        <authorList>
            <person name="Sakai Y."/>
            <person name="Fujii T."/>
        </authorList>
    </citation>
    <scope>NUCLEOTIDE SEQUENCE</scope>
    <source>
        <strain evidence="6">M701</strain>
        <plasmid evidence="6">pM7012</plasmid>
    </source>
</reference>
<geneLocation type="plasmid" evidence="6">
    <name>pM7012</name>
</geneLocation>
<protein>
    <submittedName>
        <fullName evidence="6">C-5 cytosine-specific DNA methylase</fullName>
    </submittedName>
</protein>
<comment type="similarity">
    <text evidence="5">Belongs to the class I-like SAM-binding methyltransferase superfamily. C5-methyltransferase family.</text>
</comment>
<keyword evidence="2 5" id="KW-0808">Transferase</keyword>
<feature type="active site" evidence="5">
    <location>
        <position position="217"/>
    </location>
</feature>
<keyword evidence="5" id="KW-0949">S-adenosyl-L-methionine</keyword>
<accession>V5YQ48</accession>
<organism evidence="6">
    <name type="scientific">Burkholderia sp. M701</name>
    <dbReference type="NCBI Taxonomy" id="326454"/>
    <lineage>
        <taxon>Bacteria</taxon>
        <taxon>Pseudomonadati</taxon>
        <taxon>Pseudomonadota</taxon>
        <taxon>Betaproteobacteria</taxon>
        <taxon>Burkholderiales</taxon>
        <taxon>Burkholderiaceae</taxon>
        <taxon>Burkholderia</taxon>
    </lineage>
</organism>
<evidence type="ECO:0000313" key="6">
    <source>
        <dbReference type="EMBL" id="BAO19051.1"/>
    </source>
</evidence>
<dbReference type="EMBL" id="AB853026">
    <property type="protein sequence ID" value="BAO19051.1"/>
    <property type="molecule type" value="Genomic_DNA"/>
</dbReference>
<dbReference type="Gene3D" id="3.40.50.150">
    <property type="entry name" value="Vaccinia Virus protein VP39"/>
    <property type="match status" value="1"/>
</dbReference>
<reference evidence="6" key="1">
    <citation type="journal article" date="2014" name="Microbiology">
        <title>A 2,4-dichlorophenoxyacetic acid degradation plasmid pM7012 discloses distribution of an unclassified megaplasmid group across bacterial species.</title>
        <authorList>
            <person name="Sakai Y."/>
            <person name="Ogawa N."/>
            <person name="Shimomura Y."/>
            <person name="Fujii T."/>
        </authorList>
    </citation>
    <scope>NUCLEOTIDE SEQUENCE</scope>
    <source>
        <strain evidence="6">M701</strain>
    </source>
</reference>
<evidence type="ECO:0000256" key="5">
    <source>
        <dbReference type="PROSITE-ProRule" id="PRU01016"/>
    </source>
</evidence>
<evidence type="ECO:0000256" key="1">
    <source>
        <dbReference type="ARBA" id="ARBA00022603"/>
    </source>
</evidence>
<dbReference type="GO" id="GO:0003886">
    <property type="term" value="F:DNA (cytosine-5-)-methyltransferase activity"/>
    <property type="evidence" value="ECO:0007669"/>
    <property type="project" value="UniProtKB-EC"/>
</dbReference>
<dbReference type="AlphaFoldDB" id="V5YQ48"/>
<proteinExistence type="inferred from homology"/>
<evidence type="ECO:0000256" key="2">
    <source>
        <dbReference type="ARBA" id="ARBA00022679"/>
    </source>
</evidence>
<evidence type="ECO:0000256" key="3">
    <source>
        <dbReference type="ARBA" id="ARBA00022747"/>
    </source>
</evidence>
<dbReference type="GO" id="GO:0032259">
    <property type="term" value="P:methylation"/>
    <property type="evidence" value="ECO:0007669"/>
    <property type="project" value="UniProtKB-KW"/>
</dbReference>
<keyword evidence="1 5" id="KW-0489">Methyltransferase</keyword>
<dbReference type="RefSeq" id="WP_023842594.1">
    <property type="nucleotide sequence ID" value="NC_022995.1"/>
</dbReference>
<comment type="catalytic activity">
    <reaction evidence="4">
        <text>a 2'-deoxycytidine in DNA + S-adenosyl-L-methionine = a 5-methyl-2'-deoxycytidine in DNA + S-adenosyl-L-homocysteine + H(+)</text>
        <dbReference type="Rhea" id="RHEA:13681"/>
        <dbReference type="Rhea" id="RHEA-COMP:11369"/>
        <dbReference type="Rhea" id="RHEA-COMP:11370"/>
        <dbReference type="ChEBI" id="CHEBI:15378"/>
        <dbReference type="ChEBI" id="CHEBI:57856"/>
        <dbReference type="ChEBI" id="CHEBI:59789"/>
        <dbReference type="ChEBI" id="CHEBI:85452"/>
        <dbReference type="ChEBI" id="CHEBI:85454"/>
        <dbReference type="EC" id="2.1.1.37"/>
    </reaction>
</comment>
<dbReference type="SUPFAM" id="SSF53335">
    <property type="entry name" value="S-adenosyl-L-methionine-dependent methyltransferases"/>
    <property type="match status" value="1"/>
</dbReference>
<dbReference type="REBASE" id="74482">
    <property type="entry name" value="M.BspM701ORFCP"/>
</dbReference>
<dbReference type="InterPro" id="IPR001525">
    <property type="entry name" value="C5_MeTfrase"/>
</dbReference>
<keyword evidence="3" id="KW-0680">Restriction system</keyword>